<evidence type="ECO:0000256" key="3">
    <source>
        <dbReference type="ARBA" id="ARBA00022692"/>
    </source>
</evidence>
<feature type="transmembrane region" description="Helical" evidence="6">
    <location>
        <begin position="39"/>
        <end position="61"/>
    </location>
</feature>
<keyword evidence="8" id="KW-1185">Reference proteome</keyword>
<gene>
    <name evidence="7" type="ORF">A9Q68_01015</name>
</gene>
<evidence type="ECO:0000256" key="1">
    <source>
        <dbReference type="ARBA" id="ARBA00004651"/>
    </source>
</evidence>
<dbReference type="Proteomes" id="UP000182015">
    <property type="component" value="Unassembled WGS sequence"/>
</dbReference>
<dbReference type="PANTHER" id="PTHR30213">
    <property type="entry name" value="INNER MEMBRANE PROTEIN YHJD"/>
    <property type="match status" value="1"/>
</dbReference>
<name>A0A1L8MN26_9STRE</name>
<accession>A0A1L8MN26</accession>
<dbReference type="PIRSF" id="PIRSF035875">
    <property type="entry name" value="RNase_BN"/>
    <property type="match status" value="1"/>
</dbReference>
<evidence type="ECO:0000256" key="5">
    <source>
        <dbReference type="ARBA" id="ARBA00023136"/>
    </source>
</evidence>
<evidence type="ECO:0000256" key="4">
    <source>
        <dbReference type="ARBA" id="ARBA00022989"/>
    </source>
</evidence>
<keyword evidence="2" id="KW-1003">Cell membrane</keyword>
<keyword evidence="4 6" id="KW-1133">Transmembrane helix</keyword>
<keyword evidence="5 6" id="KW-0472">Membrane</keyword>
<protein>
    <submittedName>
        <fullName evidence="7">Ribonuclease BN</fullName>
    </submittedName>
</protein>
<dbReference type="EMBL" id="LZDD01000001">
    <property type="protein sequence ID" value="OJF72153.1"/>
    <property type="molecule type" value="Genomic_DNA"/>
</dbReference>
<feature type="transmembrane region" description="Helical" evidence="6">
    <location>
        <begin position="135"/>
        <end position="161"/>
    </location>
</feature>
<keyword evidence="3 6" id="KW-0812">Transmembrane</keyword>
<evidence type="ECO:0000313" key="7">
    <source>
        <dbReference type="EMBL" id="OJF72153.1"/>
    </source>
</evidence>
<proteinExistence type="predicted"/>
<evidence type="ECO:0000256" key="6">
    <source>
        <dbReference type="SAM" id="Phobius"/>
    </source>
</evidence>
<comment type="caution">
    <text evidence="7">The sequence shown here is derived from an EMBL/GenBank/DDBJ whole genome shotgun (WGS) entry which is preliminary data.</text>
</comment>
<dbReference type="InterPro" id="IPR017039">
    <property type="entry name" value="Virul_fac_BrkB"/>
</dbReference>
<dbReference type="RefSeq" id="WP_071792809.1">
    <property type="nucleotide sequence ID" value="NZ_LZDD01000001.1"/>
</dbReference>
<feature type="transmembrane region" description="Helical" evidence="6">
    <location>
        <begin position="181"/>
        <end position="205"/>
    </location>
</feature>
<feature type="transmembrane region" description="Helical" evidence="6">
    <location>
        <begin position="217"/>
        <end position="239"/>
    </location>
</feature>
<dbReference type="Pfam" id="PF03631">
    <property type="entry name" value="Virul_fac_BrkB"/>
    <property type="match status" value="1"/>
</dbReference>
<organism evidence="7 8">
    <name type="scientific">Streptococcus bovimastitidis</name>
    <dbReference type="NCBI Taxonomy" id="1856638"/>
    <lineage>
        <taxon>Bacteria</taxon>
        <taxon>Bacillati</taxon>
        <taxon>Bacillota</taxon>
        <taxon>Bacilli</taxon>
        <taxon>Lactobacillales</taxon>
        <taxon>Streptococcaceae</taxon>
        <taxon>Streptococcus</taxon>
    </lineage>
</organism>
<evidence type="ECO:0000313" key="8">
    <source>
        <dbReference type="Proteomes" id="UP000182015"/>
    </source>
</evidence>
<feature type="transmembrane region" description="Helical" evidence="6">
    <location>
        <begin position="96"/>
        <end position="115"/>
    </location>
</feature>
<reference evidence="8" key="1">
    <citation type="submission" date="2016-06" db="EMBL/GenBank/DDBJ databases">
        <authorList>
            <person name="de Vries S.P.W."/>
            <person name="Hadjirin N.F."/>
            <person name="Lay E.M."/>
            <person name="Zadoks R.N."/>
            <person name="Peacock S.J."/>
            <person name="Parkhill J."/>
            <person name="Grant A.J."/>
            <person name="Mcdougall S."/>
            <person name="Holmes M.A."/>
        </authorList>
    </citation>
    <scope>NUCLEOTIDE SEQUENCE [LARGE SCALE GENOMIC DNA]</scope>
    <source>
        <strain evidence="8">NZ1587</strain>
    </source>
</reference>
<dbReference type="GO" id="GO:0005886">
    <property type="term" value="C:plasma membrane"/>
    <property type="evidence" value="ECO:0007669"/>
    <property type="project" value="UniProtKB-SubCell"/>
</dbReference>
<comment type="subcellular location">
    <subcellularLocation>
        <location evidence="1">Cell membrane</location>
        <topology evidence="1">Multi-pass membrane protein</topology>
    </subcellularLocation>
</comment>
<dbReference type="AlphaFoldDB" id="A0A1L8MN26"/>
<dbReference type="STRING" id="1856638.A9Q68_01015"/>
<dbReference type="OrthoDB" id="9775903at2"/>
<dbReference type="PANTHER" id="PTHR30213:SF0">
    <property type="entry name" value="UPF0761 MEMBRANE PROTEIN YIHY"/>
    <property type="match status" value="1"/>
</dbReference>
<evidence type="ECO:0000256" key="2">
    <source>
        <dbReference type="ARBA" id="ARBA00022475"/>
    </source>
</evidence>
<sequence>MEKKKNFLTRLIEKWQYEPVQAFMKHFISAEMDLSSIAVAYYLILTVFPLIIIAANIFPYLNIDISDLLNLMKQNLPRDIYKPAASVVTNIFSKPAGSILGMATVAGLWTMSRSLTSLQKAINKAYGASQHRDFLVGHIIGLLISVFILFLLTFVLIFSTFSKAAIQVMDKHYHLSDNVTSLFLILIQPITITIIFLGIMVLYFLLPNIKIHKIRYILPGTFLTAFVMTFMSNMVANYVVHSVERMVDIKMFGSIMIFIMMLWFIFLARILIFGAICNATYQELDQGKLVGRRGNVASIVERLFGKKKKSETKENRNIDES</sequence>
<feature type="transmembrane region" description="Helical" evidence="6">
    <location>
        <begin position="251"/>
        <end position="272"/>
    </location>
</feature>